<accession>A0A2H4VRI3</accession>
<proteinExistence type="predicted"/>
<evidence type="ECO:0008006" key="3">
    <source>
        <dbReference type="Google" id="ProtNLM"/>
    </source>
</evidence>
<keyword evidence="2" id="KW-1185">Reference proteome</keyword>
<name>A0A2H4VRI3_9EURY</name>
<dbReference type="Gene3D" id="1.50.10.20">
    <property type="match status" value="2"/>
</dbReference>
<dbReference type="SUPFAM" id="SSF48239">
    <property type="entry name" value="Terpenoid cyclases/Protein prenyltransferases"/>
    <property type="match status" value="1"/>
</dbReference>
<evidence type="ECO:0000313" key="1">
    <source>
        <dbReference type="EMBL" id="AUB60709.1"/>
    </source>
</evidence>
<protein>
    <recommendedName>
        <fullName evidence="3">Squalene cyclase C-terminal domain-containing protein</fullName>
    </recommendedName>
</protein>
<dbReference type="KEGG" id="msub:BK009_08505"/>
<gene>
    <name evidence="1" type="ORF">BK009_08505</name>
</gene>
<dbReference type="InterPro" id="IPR008930">
    <property type="entry name" value="Terpenoid_cyclase/PrenylTrfase"/>
</dbReference>
<dbReference type="Proteomes" id="UP000232631">
    <property type="component" value="Chromosome"/>
</dbReference>
<sequence>MGFLTPKFKYDPLKSLLELGDEVIVYFTRRDLLDEKVSPIHHIWDLPEVQIILQKQLDDGSWPSKYGNKQTGVKYSLIETWKALRFLVQQYEMDNTHPAIQMAAEYIFSCQTDEGDIRGILANQYAPYYTGVIMYLLIMASYQHDPRIKKGFQWLLDMRQYDGGWVIGSPGIIGIPNLSRNELNDLTSNRNRETFRVFDRSKPFSAAGTGMVLRAFSVHPTYRRSEAALTAASLLKSKFFKKDNWASYQHPDNWIRFQYPFWWTNLVSALDSLSLMGLSSDDPNIKKALKWLIEHQQHDGLWKVSYSKIHKSPDNDRTLNSRLWITLAICRIFKRFYQIENKRN</sequence>
<evidence type="ECO:0000313" key="2">
    <source>
        <dbReference type="Proteomes" id="UP000232631"/>
    </source>
</evidence>
<reference evidence="1 2" key="1">
    <citation type="submission" date="2016-10" db="EMBL/GenBank/DDBJ databases">
        <title>Comparative genomics between deep and shallow subseafloor isolates.</title>
        <authorList>
            <person name="Ishii S."/>
            <person name="Miller J.R."/>
            <person name="Sutton G."/>
            <person name="Suzuki S."/>
            <person name="Methe B."/>
            <person name="Inagaki F."/>
            <person name="Imachi H."/>
        </authorList>
    </citation>
    <scope>NUCLEOTIDE SEQUENCE [LARGE SCALE GENOMIC DNA]</scope>
    <source>
        <strain evidence="1 2">A8p</strain>
    </source>
</reference>
<organism evidence="1 2">
    <name type="scientific">Methanobacterium subterraneum</name>
    <dbReference type="NCBI Taxonomy" id="59277"/>
    <lineage>
        <taxon>Archaea</taxon>
        <taxon>Methanobacteriati</taxon>
        <taxon>Methanobacteriota</taxon>
        <taxon>Methanomada group</taxon>
        <taxon>Methanobacteria</taxon>
        <taxon>Methanobacteriales</taxon>
        <taxon>Methanobacteriaceae</taxon>
        <taxon>Methanobacterium</taxon>
    </lineage>
</organism>
<dbReference type="EMBL" id="CP017768">
    <property type="protein sequence ID" value="AUB60709.1"/>
    <property type="molecule type" value="Genomic_DNA"/>
</dbReference>
<dbReference type="AlphaFoldDB" id="A0A2H4VRI3"/>